<dbReference type="InterPro" id="IPR011006">
    <property type="entry name" value="CheY-like_superfamily"/>
</dbReference>
<organism evidence="3">
    <name type="scientific">marine sediment metagenome</name>
    <dbReference type="NCBI Taxonomy" id="412755"/>
    <lineage>
        <taxon>unclassified sequences</taxon>
        <taxon>metagenomes</taxon>
        <taxon>ecological metagenomes</taxon>
    </lineage>
</organism>
<accession>X1NUJ5</accession>
<evidence type="ECO:0000313" key="3">
    <source>
        <dbReference type="EMBL" id="GAI47717.1"/>
    </source>
</evidence>
<keyword evidence="1" id="KW-0597">Phosphoprotein</keyword>
<dbReference type="InterPro" id="IPR001789">
    <property type="entry name" value="Sig_transdc_resp-reg_receiver"/>
</dbReference>
<dbReference type="Pfam" id="PF00072">
    <property type="entry name" value="Response_reg"/>
    <property type="match status" value="1"/>
</dbReference>
<feature type="non-terminal residue" evidence="3">
    <location>
        <position position="67"/>
    </location>
</feature>
<reference evidence="3" key="1">
    <citation type="journal article" date="2014" name="Front. Microbiol.">
        <title>High frequency of phylogenetically diverse reductive dehalogenase-homologous genes in deep subseafloor sedimentary metagenomes.</title>
        <authorList>
            <person name="Kawai M."/>
            <person name="Futagami T."/>
            <person name="Toyoda A."/>
            <person name="Takaki Y."/>
            <person name="Nishi S."/>
            <person name="Hori S."/>
            <person name="Arai W."/>
            <person name="Tsubouchi T."/>
            <person name="Morono Y."/>
            <person name="Uchiyama I."/>
            <person name="Ito T."/>
            <person name="Fujiyama A."/>
            <person name="Inagaki F."/>
            <person name="Takami H."/>
        </authorList>
    </citation>
    <scope>NUCLEOTIDE SEQUENCE</scope>
    <source>
        <strain evidence="3">Expedition CK06-06</strain>
    </source>
</reference>
<dbReference type="SUPFAM" id="SSF52172">
    <property type="entry name" value="CheY-like"/>
    <property type="match status" value="1"/>
</dbReference>
<dbReference type="PANTHER" id="PTHR44591:SF3">
    <property type="entry name" value="RESPONSE REGULATORY DOMAIN-CONTAINING PROTEIN"/>
    <property type="match status" value="1"/>
</dbReference>
<dbReference type="PANTHER" id="PTHR44591">
    <property type="entry name" value="STRESS RESPONSE REGULATOR PROTEIN 1"/>
    <property type="match status" value="1"/>
</dbReference>
<sequence length="67" mass="7728">MDNAAEALEKIKRERYNLILLDIKLPGMSGMELYENIRRITQTLARRVVFITGDVMAADTRQFLSRA</sequence>
<proteinExistence type="predicted"/>
<evidence type="ECO:0000259" key="2">
    <source>
        <dbReference type="PROSITE" id="PS50110"/>
    </source>
</evidence>
<dbReference type="EMBL" id="BARV01039744">
    <property type="protein sequence ID" value="GAI47717.1"/>
    <property type="molecule type" value="Genomic_DNA"/>
</dbReference>
<gene>
    <name evidence="3" type="ORF">S06H3_60816</name>
</gene>
<dbReference type="Gene3D" id="3.40.50.2300">
    <property type="match status" value="1"/>
</dbReference>
<dbReference type="GO" id="GO:0000160">
    <property type="term" value="P:phosphorelay signal transduction system"/>
    <property type="evidence" value="ECO:0007669"/>
    <property type="project" value="InterPro"/>
</dbReference>
<dbReference type="InterPro" id="IPR050595">
    <property type="entry name" value="Bact_response_regulator"/>
</dbReference>
<dbReference type="PROSITE" id="PS50110">
    <property type="entry name" value="RESPONSE_REGULATORY"/>
    <property type="match status" value="1"/>
</dbReference>
<name>X1NUJ5_9ZZZZ</name>
<feature type="domain" description="Response regulatory" evidence="2">
    <location>
        <begin position="1"/>
        <end position="67"/>
    </location>
</feature>
<evidence type="ECO:0000256" key="1">
    <source>
        <dbReference type="ARBA" id="ARBA00022553"/>
    </source>
</evidence>
<protein>
    <recommendedName>
        <fullName evidence="2">Response regulatory domain-containing protein</fullName>
    </recommendedName>
</protein>
<dbReference type="AlphaFoldDB" id="X1NUJ5"/>
<comment type="caution">
    <text evidence="3">The sequence shown here is derived from an EMBL/GenBank/DDBJ whole genome shotgun (WGS) entry which is preliminary data.</text>
</comment>